<feature type="domain" description="Thioredoxin" evidence="10">
    <location>
        <begin position="42"/>
        <end position="236"/>
    </location>
</feature>
<evidence type="ECO:0000256" key="4">
    <source>
        <dbReference type="ARBA" id="ARBA00023157"/>
    </source>
</evidence>
<dbReference type="Gene3D" id="3.10.50.40">
    <property type="match status" value="1"/>
</dbReference>
<feature type="region of interest" description="Disordered" evidence="7">
    <location>
        <begin position="475"/>
        <end position="496"/>
    </location>
</feature>
<dbReference type="SUPFAM" id="SSF54534">
    <property type="entry name" value="FKBP-like"/>
    <property type="match status" value="1"/>
</dbReference>
<dbReference type="Proteomes" id="UP001217485">
    <property type="component" value="Unassembled WGS sequence"/>
</dbReference>
<dbReference type="Pfam" id="PF13462">
    <property type="entry name" value="Thioredoxin_4"/>
    <property type="match status" value="3"/>
</dbReference>
<dbReference type="PROSITE" id="PS51352">
    <property type="entry name" value="THIOREDOXIN_2"/>
    <property type="match status" value="3"/>
</dbReference>
<evidence type="ECO:0000256" key="5">
    <source>
        <dbReference type="ARBA" id="ARBA00023284"/>
    </source>
</evidence>
<keyword evidence="4" id="KW-1015">Disulfide bond</keyword>
<keyword evidence="5" id="KW-0676">Redox-active center</keyword>
<dbReference type="InterPro" id="IPR046357">
    <property type="entry name" value="PPIase_dom_sf"/>
</dbReference>
<dbReference type="PANTHER" id="PTHR13887">
    <property type="entry name" value="GLUTATHIONE S-TRANSFERASE KAPPA"/>
    <property type="match status" value="1"/>
</dbReference>
<dbReference type="PROSITE" id="PS50198">
    <property type="entry name" value="PPIC_PPIASE_2"/>
    <property type="match status" value="1"/>
</dbReference>
<feature type="chain" id="PRO_5045447509" evidence="8">
    <location>
        <begin position="30"/>
        <end position="818"/>
    </location>
</feature>
<evidence type="ECO:0000256" key="1">
    <source>
        <dbReference type="ARBA" id="ARBA00005791"/>
    </source>
</evidence>
<accession>A0ABT5C488</accession>
<evidence type="ECO:0000259" key="10">
    <source>
        <dbReference type="PROSITE" id="PS51352"/>
    </source>
</evidence>
<keyword evidence="3" id="KW-0560">Oxidoreductase</keyword>
<keyword evidence="12" id="KW-1185">Reference proteome</keyword>
<comment type="caution">
    <text evidence="11">The sequence shown here is derived from an EMBL/GenBank/DDBJ whole genome shotgun (WGS) entry which is preliminary data.</text>
</comment>
<reference evidence="11 12" key="1">
    <citation type="submission" date="2023-01" db="EMBL/GenBank/DDBJ databases">
        <title>Minimal conservation of predation-associated metabolite biosynthetic gene clusters underscores biosynthetic potential of Myxococcota including descriptions for ten novel species: Archangium lansinium sp. nov., Myxococcus landrumus sp. nov., Nannocystis bai.</title>
        <authorList>
            <person name="Ahearne A."/>
            <person name="Stevens C."/>
            <person name="Dowd S."/>
        </authorList>
    </citation>
    <scope>NUCLEOTIDE SEQUENCE [LARGE SCALE GENOMIC DNA]</scope>
    <source>
        <strain evidence="11 12">WIWO2</strain>
    </source>
</reference>
<feature type="domain" description="Thioredoxin" evidence="10">
    <location>
        <begin position="479"/>
        <end position="657"/>
    </location>
</feature>
<evidence type="ECO:0000259" key="9">
    <source>
        <dbReference type="PROSITE" id="PS50198"/>
    </source>
</evidence>
<keyword evidence="6" id="KW-0413">Isomerase</keyword>
<name>A0ABT5C488_9BACT</name>
<dbReference type="InterPro" id="IPR013766">
    <property type="entry name" value="Thioredoxin_domain"/>
</dbReference>
<feature type="domain" description="PpiC" evidence="9">
    <location>
        <begin position="711"/>
        <end position="818"/>
    </location>
</feature>
<feature type="compositionally biased region" description="Low complexity" evidence="7">
    <location>
        <begin position="696"/>
        <end position="712"/>
    </location>
</feature>
<feature type="region of interest" description="Disordered" evidence="7">
    <location>
        <begin position="256"/>
        <end position="285"/>
    </location>
</feature>
<gene>
    <name evidence="11" type="ORF">POL72_22765</name>
</gene>
<dbReference type="InterPro" id="IPR000297">
    <property type="entry name" value="PPIase_PpiC"/>
</dbReference>
<feature type="compositionally biased region" description="Pro residues" evidence="7">
    <location>
        <begin position="684"/>
        <end position="695"/>
    </location>
</feature>
<evidence type="ECO:0000256" key="8">
    <source>
        <dbReference type="SAM" id="SignalP"/>
    </source>
</evidence>
<keyword evidence="6" id="KW-0697">Rotamase</keyword>
<evidence type="ECO:0000313" key="12">
    <source>
        <dbReference type="Proteomes" id="UP001217485"/>
    </source>
</evidence>
<dbReference type="RefSeq" id="WP_272097611.1">
    <property type="nucleotide sequence ID" value="NZ_JAQNDK010000002.1"/>
</dbReference>
<evidence type="ECO:0000256" key="3">
    <source>
        <dbReference type="ARBA" id="ARBA00023002"/>
    </source>
</evidence>
<dbReference type="SUPFAM" id="SSF52833">
    <property type="entry name" value="Thioredoxin-like"/>
    <property type="match status" value="3"/>
</dbReference>
<feature type="region of interest" description="Disordered" evidence="7">
    <location>
        <begin position="654"/>
        <end position="712"/>
    </location>
</feature>
<feature type="domain" description="Thioredoxin" evidence="10">
    <location>
        <begin position="267"/>
        <end position="449"/>
    </location>
</feature>
<dbReference type="Gene3D" id="3.40.30.10">
    <property type="entry name" value="Glutaredoxin"/>
    <property type="match status" value="3"/>
</dbReference>
<dbReference type="PANTHER" id="PTHR13887:SF14">
    <property type="entry name" value="DISULFIDE BOND FORMATION PROTEIN D"/>
    <property type="match status" value="1"/>
</dbReference>
<evidence type="ECO:0000256" key="6">
    <source>
        <dbReference type="PROSITE-ProRule" id="PRU00278"/>
    </source>
</evidence>
<evidence type="ECO:0000256" key="2">
    <source>
        <dbReference type="ARBA" id="ARBA00022729"/>
    </source>
</evidence>
<dbReference type="Pfam" id="PF13616">
    <property type="entry name" value="Rotamase_3"/>
    <property type="match status" value="1"/>
</dbReference>
<dbReference type="InterPro" id="IPR012336">
    <property type="entry name" value="Thioredoxin-like_fold"/>
</dbReference>
<proteinExistence type="inferred from homology"/>
<keyword evidence="2 8" id="KW-0732">Signal</keyword>
<evidence type="ECO:0000313" key="11">
    <source>
        <dbReference type="EMBL" id="MDC0680579.1"/>
    </source>
</evidence>
<evidence type="ECO:0000256" key="7">
    <source>
        <dbReference type="SAM" id="MobiDB-lite"/>
    </source>
</evidence>
<feature type="signal peptide" evidence="8">
    <location>
        <begin position="1"/>
        <end position="29"/>
    </location>
</feature>
<dbReference type="InterPro" id="IPR036249">
    <property type="entry name" value="Thioredoxin-like_sf"/>
</dbReference>
<comment type="similarity">
    <text evidence="1">Belongs to the thioredoxin family. DsbA subfamily.</text>
</comment>
<dbReference type="EMBL" id="JAQNDK010000002">
    <property type="protein sequence ID" value="MDC0680579.1"/>
    <property type="molecule type" value="Genomic_DNA"/>
</dbReference>
<protein>
    <submittedName>
        <fullName evidence="11">Thioredoxin domain-containing protein</fullName>
    </submittedName>
</protein>
<organism evidence="11 12">
    <name type="scientific">Sorangium atrum</name>
    <dbReference type="NCBI Taxonomy" id="2995308"/>
    <lineage>
        <taxon>Bacteria</taxon>
        <taxon>Pseudomonadati</taxon>
        <taxon>Myxococcota</taxon>
        <taxon>Polyangia</taxon>
        <taxon>Polyangiales</taxon>
        <taxon>Polyangiaceae</taxon>
        <taxon>Sorangium</taxon>
    </lineage>
</organism>
<feature type="compositionally biased region" description="Low complexity" evidence="7">
    <location>
        <begin position="669"/>
        <end position="683"/>
    </location>
</feature>
<sequence>MPASAPVSRLLLLLFLWSLLAACAPGSAAAPAIEPPKMVVLLPPAAPTAVVAAEPEQEPEPGTAVPVTRADPWWGEPLAPVTLVVWGDYECPFTSRYMATLEQLKEAYGPYRLRIVWKHFPLAFHKNARPAHLAAETVFRLGGAEAFWKFHQLAFANQRSLTPESFEAWAAEAGVDQAAFHASFEEQRHAPKIDRDVEAGKTAGVTATPATFVNGVLLSGARPIDDFRTVVDEQLRAAEDLRRAGVPQERVYAALSEQNKARAPAPKPPTPRAPEDTTVWKVPVDGSPIRGNPDALVTLVMFSDFECPFCRRVAPTVEGLEKKYGAQLRVVFKHYPLPFHKRAEPAAELALEAKAQKGDAAFWKAYELLKAGGLEDADLAAHAKSLGLDVVRAQRAIAARRHAARIERDQRLADDLQARGTPHFFINGRRLAGAQPAEKFEALVDEQLANAAKLVAAGTPPAKVYDALQKDAKAANPPERILAPAPTKDNPGKGAKPGAKVTIQMFADFQCPFCKRVQPTIDEIIAAYPGKVRVVFRHLPLPFHTRAPLAAEASIEAFRQKGEAGFWAMAQRLWEDQSESGLGRGALEAHAAAIGLDVAKFRAALDSGAHRAAVEADLKLAERLRITGTPSFAINDYFLSGAQPTAHFTRLVNRALGPHDPPTKESLHGAGKPAAQPGAAQPTPAQPTPVPPTPAQPGATQPAPAQPPATAGQMGAKHLLIMYAGSLRARAHIVRTRDEARALAGQLLVRAQQGARFEDLAAQYSDEPAGRARGGDLGTFRKGMMVPEFEQAVENLAVGAMSGVVETPFGFHIILRTQ</sequence>